<gene>
    <name evidence="2" type="ORF">DFR28_101856</name>
</gene>
<dbReference type="InParanoid" id="A0A395JP97"/>
<comment type="caution">
    <text evidence="2">The sequence shown here is derived from an EMBL/GenBank/DDBJ whole genome shotgun (WGS) entry which is preliminary data.</text>
</comment>
<feature type="signal peptide" evidence="1">
    <location>
        <begin position="1"/>
        <end position="28"/>
    </location>
</feature>
<evidence type="ECO:0000313" key="3">
    <source>
        <dbReference type="Proteomes" id="UP000253083"/>
    </source>
</evidence>
<evidence type="ECO:0000256" key="1">
    <source>
        <dbReference type="SAM" id="SignalP"/>
    </source>
</evidence>
<dbReference type="AlphaFoldDB" id="A0A395JP97"/>
<keyword evidence="3" id="KW-1185">Reference proteome</keyword>
<evidence type="ECO:0000313" key="2">
    <source>
        <dbReference type="EMBL" id="RBP53470.1"/>
    </source>
</evidence>
<dbReference type="Proteomes" id="UP000253083">
    <property type="component" value="Unassembled WGS sequence"/>
</dbReference>
<proteinExistence type="predicted"/>
<protein>
    <submittedName>
        <fullName evidence="2">YfaZ</fullName>
    </submittedName>
</protein>
<accession>A0A395JP97</accession>
<dbReference type="InterPro" id="IPR011250">
    <property type="entry name" value="OMP/PagP_B-barrel"/>
</dbReference>
<dbReference type="SUPFAM" id="SSF56925">
    <property type="entry name" value="OMPA-like"/>
    <property type="match status" value="1"/>
</dbReference>
<feature type="chain" id="PRO_5017404838" evidence="1">
    <location>
        <begin position="29"/>
        <end position="219"/>
    </location>
</feature>
<dbReference type="EMBL" id="QNRT01000001">
    <property type="protein sequence ID" value="RBP53470.1"/>
    <property type="molecule type" value="Genomic_DNA"/>
</dbReference>
<name>A0A395JP97_9GAMM</name>
<sequence length="219" mass="23922">MCSIVQGMKSVFVLSGLLLSTLGGAALAQEQDPFAPKPSLMWLSDDVSVSVFGAGEYDSFLGKSEFWTENWGVSAKLLQNDEDDVFGLPEDSQYFNLDVKRRLFGAQDKSNLELGLGWQELDIASQLEASGPKVSVSGRYNIFDSFQVYGLTSYFPDLVDGLSESDATGYEFEAGLLYQPLPSLSLKAGYRVFSLDLEDPVIEELGSSSGFLLGTDLSW</sequence>
<keyword evidence="1" id="KW-0732">Signal</keyword>
<organism evidence="2 3">
    <name type="scientific">Arenicella xantha</name>
    <dbReference type="NCBI Taxonomy" id="644221"/>
    <lineage>
        <taxon>Bacteria</taxon>
        <taxon>Pseudomonadati</taxon>
        <taxon>Pseudomonadota</taxon>
        <taxon>Gammaproteobacteria</taxon>
        <taxon>Arenicellales</taxon>
        <taxon>Arenicellaceae</taxon>
        <taxon>Arenicella</taxon>
    </lineage>
</organism>
<reference evidence="2 3" key="1">
    <citation type="submission" date="2018-06" db="EMBL/GenBank/DDBJ databases">
        <title>Genomic Encyclopedia of Type Strains, Phase IV (KMG-IV): sequencing the most valuable type-strain genomes for metagenomic binning, comparative biology and taxonomic classification.</title>
        <authorList>
            <person name="Goeker M."/>
        </authorList>
    </citation>
    <scope>NUCLEOTIDE SEQUENCE [LARGE SCALE GENOMIC DNA]</scope>
    <source>
        <strain evidence="2 3">DSM 24032</strain>
    </source>
</reference>